<proteinExistence type="predicted"/>
<gene>
    <name evidence="3" type="ORF">UJA718_LOCUS47683</name>
</gene>
<dbReference type="Pfam" id="PF01471">
    <property type="entry name" value="PG_binding_1"/>
    <property type="match status" value="1"/>
</dbReference>
<accession>A0A821XRS7</accession>
<dbReference type="PANTHER" id="PTHR10201:SF323">
    <property type="entry name" value="MATRIX METALLOPROTEINASE-21"/>
    <property type="match status" value="1"/>
</dbReference>
<feature type="non-terminal residue" evidence="3">
    <location>
        <position position="58"/>
    </location>
</feature>
<keyword evidence="1" id="KW-0645">Protease</keyword>
<dbReference type="GO" id="GO:0004222">
    <property type="term" value="F:metalloendopeptidase activity"/>
    <property type="evidence" value="ECO:0007669"/>
    <property type="project" value="TreeGrafter"/>
</dbReference>
<dbReference type="InterPro" id="IPR036366">
    <property type="entry name" value="PGBDSf"/>
</dbReference>
<feature type="non-terminal residue" evidence="3">
    <location>
        <position position="1"/>
    </location>
</feature>
<keyword evidence="1" id="KW-0378">Hydrolase</keyword>
<dbReference type="AlphaFoldDB" id="A0A821XRS7"/>
<keyword evidence="1" id="KW-0482">Metalloprotease</keyword>
<dbReference type="GO" id="GO:0030574">
    <property type="term" value="P:collagen catabolic process"/>
    <property type="evidence" value="ECO:0007669"/>
    <property type="project" value="TreeGrafter"/>
</dbReference>
<protein>
    <recommendedName>
        <fullName evidence="2">Peptidoglycan binding-like domain-containing protein</fullName>
    </recommendedName>
</protein>
<dbReference type="Proteomes" id="UP000663873">
    <property type="component" value="Unassembled WGS sequence"/>
</dbReference>
<comment type="caution">
    <text evidence="3">The sequence shown here is derived from an EMBL/GenBank/DDBJ whole genome shotgun (WGS) entry which is preliminary data.</text>
</comment>
<dbReference type="GO" id="GO:0030198">
    <property type="term" value="P:extracellular matrix organization"/>
    <property type="evidence" value="ECO:0007669"/>
    <property type="project" value="TreeGrafter"/>
</dbReference>
<dbReference type="Gene3D" id="1.10.101.10">
    <property type="entry name" value="PGBD-like superfamily/PGBD"/>
    <property type="match status" value="1"/>
</dbReference>
<dbReference type="InterPro" id="IPR002477">
    <property type="entry name" value="Peptidoglycan-bd-like"/>
</dbReference>
<dbReference type="EMBL" id="CAJOBP010091575">
    <property type="protein sequence ID" value="CAF4949386.1"/>
    <property type="molecule type" value="Genomic_DNA"/>
</dbReference>
<evidence type="ECO:0000313" key="3">
    <source>
        <dbReference type="EMBL" id="CAF4949386.1"/>
    </source>
</evidence>
<keyword evidence="4" id="KW-1185">Reference proteome</keyword>
<evidence type="ECO:0000256" key="1">
    <source>
        <dbReference type="ARBA" id="ARBA00023049"/>
    </source>
</evidence>
<dbReference type="InterPro" id="IPR036365">
    <property type="entry name" value="PGBD-like_sf"/>
</dbReference>
<evidence type="ECO:0000259" key="2">
    <source>
        <dbReference type="Pfam" id="PF01471"/>
    </source>
</evidence>
<sequence length="58" mass="6807">EFLHRFGYIKTNDSSLEIAPPAVKAFQRFIGLNQTGIIDELTWQKMREPRCGNKDLRR</sequence>
<dbReference type="SUPFAM" id="SSF47090">
    <property type="entry name" value="PGBD-like"/>
    <property type="match status" value="1"/>
</dbReference>
<organism evidence="3 4">
    <name type="scientific">Rotaria socialis</name>
    <dbReference type="NCBI Taxonomy" id="392032"/>
    <lineage>
        <taxon>Eukaryota</taxon>
        <taxon>Metazoa</taxon>
        <taxon>Spiralia</taxon>
        <taxon>Gnathifera</taxon>
        <taxon>Rotifera</taxon>
        <taxon>Eurotatoria</taxon>
        <taxon>Bdelloidea</taxon>
        <taxon>Philodinida</taxon>
        <taxon>Philodinidae</taxon>
        <taxon>Rotaria</taxon>
    </lineage>
</organism>
<feature type="domain" description="Peptidoglycan binding-like" evidence="2">
    <location>
        <begin position="22"/>
        <end position="46"/>
    </location>
</feature>
<name>A0A821XRS7_9BILA</name>
<reference evidence="3" key="1">
    <citation type="submission" date="2021-02" db="EMBL/GenBank/DDBJ databases">
        <authorList>
            <person name="Nowell W R."/>
        </authorList>
    </citation>
    <scope>NUCLEOTIDE SEQUENCE</scope>
</reference>
<dbReference type="PANTHER" id="PTHR10201">
    <property type="entry name" value="MATRIX METALLOPROTEINASE"/>
    <property type="match status" value="1"/>
</dbReference>
<evidence type="ECO:0000313" key="4">
    <source>
        <dbReference type="Proteomes" id="UP000663873"/>
    </source>
</evidence>